<dbReference type="PANTHER" id="PTHR47756:SF2">
    <property type="entry name" value="BLL6612 PROTEIN"/>
    <property type="match status" value="1"/>
</dbReference>
<sequence length="418" mass="46055">MSAADPSRIAAIFRIERARLIASLARHLRGDLALAEDLAQDALVAALEVWPRQGVPDNPGGWLRTVAKRKSIDEIRRRRMSHRKYVLFGAEMNSYQEAPDMSRVDPEDPDDLLALIFAVCHPALEPRAACALALRLLAGLTVPEIARAYFSSEDAVARRITRAKTTLRNSAQAFEVPYGKQLESRLGTVLEILYLIFNEGYAANQGVDPVRPDLCGEATRLSRILVRRMPHHSEVWALLALMELQASRLHARMGPDGIALRLDEQDRALWDHHAILRGRAALARADALRASDAPYLLQAQIAACHARTGSDPTDWPRIAALYDRLVEIRPTAIVALNRAIAWSMAEGPEEGLVHLADLEAGGQLQSHAPLHAAIADCLYRSGRQGLAARRYRLAASLSLNEAQRGFLIAMAKLSEAEA</sequence>
<dbReference type="PANTHER" id="PTHR47756">
    <property type="entry name" value="BLL6612 PROTEIN-RELATED"/>
    <property type="match status" value="1"/>
</dbReference>
<keyword evidence="4" id="KW-1185">Reference proteome</keyword>
<dbReference type="Gene3D" id="1.10.1740.10">
    <property type="match status" value="1"/>
</dbReference>
<evidence type="ECO:0000259" key="2">
    <source>
        <dbReference type="Pfam" id="PF20239"/>
    </source>
</evidence>
<evidence type="ECO:0000313" key="3">
    <source>
        <dbReference type="EMBL" id="MTH80100.1"/>
    </source>
</evidence>
<dbReference type="Gene3D" id="1.10.10.10">
    <property type="entry name" value="Winged helix-like DNA-binding domain superfamily/Winged helix DNA-binding domain"/>
    <property type="match status" value="1"/>
</dbReference>
<dbReference type="Proteomes" id="UP000478183">
    <property type="component" value="Unassembled WGS sequence"/>
</dbReference>
<feature type="domain" description="RNA polymerase sigma-70 region 2" evidence="1">
    <location>
        <begin position="18"/>
        <end position="79"/>
    </location>
</feature>
<dbReference type="InterPro" id="IPR007627">
    <property type="entry name" value="RNA_pol_sigma70_r2"/>
</dbReference>
<name>A0A6L6JDN7_9RHOB</name>
<dbReference type="SUPFAM" id="SSF88946">
    <property type="entry name" value="Sigma2 domain of RNA polymerase sigma factors"/>
    <property type="match status" value="1"/>
</dbReference>
<evidence type="ECO:0000259" key="1">
    <source>
        <dbReference type="Pfam" id="PF04542"/>
    </source>
</evidence>
<dbReference type="InterPro" id="IPR036388">
    <property type="entry name" value="WH-like_DNA-bd_sf"/>
</dbReference>
<dbReference type="InterPro" id="IPR013325">
    <property type="entry name" value="RNA_pol_sigma_r2"/>
</dbReference>
<dbReference type="SUPFAM" id="SSF88659">
    <property type="entry name" value="Sigma3 and sigma4 domains of RNA polymerase sigma factors"/>
    <property type="match status" value="1"/>
</dbReference>
<dbReference type="GO" id="GO:0006352">
    <property type="term" value="P:DNA-templated transcription initiation"/>
    <property type="evidence" value="ECO:0007669"/>
    <property type="project" value="InterPro"/>
</dbReference>
<dbReference type="InterPro" id="IPR046531">
    <property type="entry name" value="DUF6596"/>
</dbReference>
<dbReference type="NCBIfam" id="TIGR02937">
    <property type="entry name" value="sigma70-ECF"/>
    <property type="match status" value="1"/>
</dbReference>
<dbReference type="OrthoDB" id="9780299at2"/>
<dbReference type="Pfam" id="PF04542">
    <property type="entry name" value="Sigma70_r2"/>
    <property type="match status" value="1"/>
</dbReference>
<dbReference type="GO" id="GO:0003700">
    <property type="term" value="F:DNA-binding transcription factor activity"/>
    <property type="evidence" value="ECO:0007669"/>
    <property type="project" value="InterPro"/>
</dbReference>
<dbReference type="InterPro" id="IPR014284">
    <property type="entry name" value="RNA_pol_sigma-70_dom"/>
</dbReference>
<proteinExistence type="predicted"/>
<reference evidence="3 4" key="1">
    <citation type="submission" date="2019-11" db="EMBL/GenBank/DDBJ databases">
        <authorList>
            <person name="Dong K."/>
        </authorList>
    </citation>
    <scope>NUCLEOTIDE SEQUENCE [LARGE SCALE GENOMIC DNA]</scope>
    <source>
        <strain evidence="3 4">NBRC 111993</strain>
    </source>
</reference>
<evidence type="ECO:0000313" key="4">
    <source>
        <dbReference type="Proteomes" id="UP000478183"/>
    </source>
</evidence>
<protein>
    <submittedName>
        <fullName evidence="3">Sigma-70 family RNA polymerase sigma factor</fullName>
    </submittedName>
</protein>
<dbReference type="EMBL" id="WMIE01000027">
    <property type="protein sequence ID" value="MTH80100.1"/>
    <property type="molecule type" value="Genomic_DNA"/>
</dbReference>
<dbReference type="InterPro" id="IPR013324">
    <property type="entry name" value="RNA_pol_sigma_r3/r4-like"/>
</dbReference>
<gene>
    <name evidence="3" type="ORF">GL286_20570</name>
</gene>
<dbReference type="RefSeq" id="WP_155097450.1">
    <property type="nucleotide sequence ID" value="NZ_WMIE01000027.1"/>
</dbReference>
<comment type="caution">
    <text evidence="3">The sequence shown here is derived from an EMBL/GenBank/DDBJ whole genome shotgun (WGS) entry which is preliminary data.</text>
</comment>
<accession>A0A6L6JDN7</accession>
<organism evidence="3 4">
    <name type="scientific">Paracoccus aestuariivivens</name>
    <dbReference type="NCBI Taxonomy" id="1820333"/>
    <lineage>
        <taxon>Bacteria</taxon>
        <taxon>Pseudomonadati</taxon>
        <taxon>Pseudomonadota</taxon>
        <taxon>Alphaproteobacteria</taxon>
        <taxon>Rhodobacterales</taxon>
        <taxon>Paracoccaceae</taxon>
        <taxon>Paracoccus</taxon>
    </lineage>
</organism>
<dbReference type="AlphaFoldDB" id="A0A6L6JDN7"/>
<feature type="domain" description="DUF6596" evidence="2">
    <location>
        <begin position="185"/>
        <end position="285"/>
    </location>
</feature>
<dbReference type="Pfam" id="PF20239">
    <property type="entry name" value="DUF6596"/>
    <property type="match status" value="1"/>
</dbReference>